<organism evidence="14 15">
    <name type="scientific">Chaetomium strumarium</name>
    <dbReference type="NCBI Taxonomy" id="1170767"/>
    <lineage>
        <taxon>Eukaryota</taxon>
        <taxon>Fungi</taxon>
        <taxon>Dikarya</taxon>
        <taxon>Ascomycota</taxon>
        <taxon>Pezizomycotina</taxon>
        <taxon>Sordariomycetes</taxon>
        <taxon>Sordariomycetidae</taxon>
        <taxon>Sordariales</taxon>
        <taxon>Chaetomiaceae</taxon>
        <taxon>Chaetomium</taxon>
    </lineage>
</organism>
<reference evidence="14" key="1">
    <citation type="journal article" date="2023" name="Mol. Phylogenet. Evol.">
        <title>Genome-scale phylogeny and comparative genomics of the fungal order Sordariales.</title>
        <authorList>
            <person name="Hensen N."/>
            <person name="Bonometti L."/>
            <person name="Westerberg I."/>
            <person name="Brannstrom I.O."/>
            <person name="Guillou S."/>
            <person name="Cros-Aarteil S."/>
            <person name="Calhoun S."/>
            <person name="Haridas S."/>
            <person name="Kuo A."/>
            <person name="Mondo S."/>
            <person name="Pangilinan J."/>
            <person name="Riley R."/>
            <person name="LaButti K."/>
            <person name="Andreopoulos B."/>
            <person name="Lipzen A."/>
            <person name="Chen C."/>
            <person name="Yan M."/>
            <person name="Daum C."/>
            <person name="Ng V."/>
            <person name="Clum A."/>
            <person name="Steindorff A."/>
            <person name="Ohm R.A."/>
            <person name="Martin F."/>
            <person name="Silar P."/>
            <person name="Natvig D.O."/>
            <person name="Lalanne C."/>
            <person name="Gautier V."/>
            <person name="Ament-Velasquez S.L."/>
            <person name="Kruys A."/>
            <person name="Hutchinson M.I."/>
            <person name="Powell A.J."/>
            <person name="Barry K."/>
            <person name="Miller A.N."/>
            <person name="Grigoriev I.V."/>
            <person name="Debuchy R."/>
            <person name="Gladieux P."/>
            <person name="Hiltunen Thoren M."/>
            <person name="Johannesson H."/>
        </authorList>
    </citation>
    <scope>NUCLEOTIDE SEQUENCE</scope>
    <source>
        <strain evidence="14">CBS 333.67</strain>
    </source>
</reference>
<feature type="region of interest" description="Disordered" evidence="12">
    <location>
        <begin position="799"/>
        <end position="821"/>
    </location>
</feature>
<feature type="compositionally biased region" description="Low complexity" evidence="12">
    <location>
        <begin position="913"/>
        <end position="931"/>
    </location>
</feature>
<keyword evidence="6" id="KW-0808">Transferase</keyword>
<feature type="region of interest" description="Disordered" evidence="12">
    <location>
        <begin position="863"/>
        <end position="895"/>
    </location>
</feature>
<dbReference type="SUPFAM" id="SSF56112">
    <property type="entry name" value="Protein kinase-like (PK-like)"/>
    <property type="match status" value="1"/>
</dbReference>
<dbReference type="AlphaFoldDB" id="A0AAJ0LY67"/>
<dbReference type="GO" id="GO:0045719">
    <property type="term" value="P:negative regulation of glycogen biosynthetic process"/>
    <property type="evidence" value="ECO:0007669"/>
    <property type="project" value="TreeGrafter"/>
</dbReference>
<evidence type="ECO:0000256" key="7">
    <source>
        <dbReference type="ARBA" id="ARBA00022741"/>
    </source>
</evidence>
<feature type="compositionally biased region" description="Polar residues" evidence="12">
    <location>
        <begin position="294"/>
        <end position="306"/>
    </location>
</feature>
<evidence type="ECO:0000259" key="13">
    <source>
        <dbReference type="PROSITE" id="PS50011"/>
    </source>
</evidence>
<dbReference type="PROSITE" id="PS50011">
    <property type="entry name" value="PROTEIN_KINASE_DOM"/>
    <property type="match status" value="1"/>
</dbReference>
<dbReference type="PANTHER" id="PTHR24346">
    <property type="entry name" value="MAP/MICROTUBULE AFFINITY-REGULATING KINASE"/>
    <property type="match status" value="1"/>
</dbReference>
<dbReference type="InterPro" id="IPR057213">
    <property type="entry name" value="DUF7891"/>
</dbReference>
<dbReference type="PANTHER" id="PTHR24346:SF51">
    <property type="entry name" value="PAS DOMAIN-CONTAINING SERINE_THREONINE-PROTEIN KINASE"/>
    <property type="match status" value="1"/>
</dbReference>
<evidence type="ECO:0000256" key="11">
    <source>
        <dbReference type="ARBA" id="ARBA00048679"/>
    </source>
</evidence>
<feature type="domain" description="Protein kinase" evidence="13">
    <location>
        <begin position="945"/>
        <end position="1193"/>
    </location>
</feature>
<keyword evidence="7" id="KW-0547">Nucleotide-binding</keyword>
<dbReference type="CDD" id="cd14004">
    <property type="entry name" value="STKc_PASK"/>
    <property type="match status" value="1"/>
</dbReference>
<evidence type="ECO:0000256" key="2">
    <source>
        <dbReference type="ARBA" id="ARBA00012513"/>
    </source>
</evidence>
<keyword evidence="3" id="KW-0963">Cytoplasm</keyword>
<evidence type="ECO:0000256" key="6">
    <source>
        <dbReference type="ARBA" id="ARBA00022679"/>
    </source>
</evidence>
<dbReference type="GO" id="GO:0035556">
    <property type="term" value="P:intracellular signal transduction"/>
    <property type="evidence" value="ECO:0007669"/>
    <property type="project" value="TreeGrafter"/>
</dbReference>
<evidence type="ECO:0000256" key="5">
    <source>
        <dbReference type="ARBA" id="ARBA00022553"/>
    </source>
</evidence>
<comment type="caution">
    <text evidence="14">The sequence shown here is derived from an EMBL/GenBank/DDBJ whole genome shotgun (WGS) entry which is preliminary data.</text>
</comment>
<dbReference type="SMART" id="SM00220">
    <property type="entry name" value="S_TKc"/>
    <property type="match status" value="1"/>
</dbReference>
<sequence length="1198" mass="130588">MLGICGGSSDNGDYQQHDPEAGGQARLLAPLQIPKNRSTGNLGAVANSSEKARIRFSFDAGPSAAEYDTMSRSSLMTDHDHGLGMSGLRRIRQQHNPVWASPLLSASSRTPSLHTLTRSPSASTLLEPHVQSIPLSPGVTSPAFTEDLSRFPSESLHSFSFAHQSEDLIHSRQNVLKRSIEFMKDRRGWTVASNAGIASAQARVTGDVEMQSMLDLLAKAQLVGAGNLPAGGDAGLLTGPLTGPASMSDANVFDKGFAPRTASPEPLDGTPLTSPAAPAPASMPASAEVRGSEQDASASMTDTRLQPQPLPSEGTGSESSSRTPTNESGTTAKTSPPASRRPSFLKRTMTETDTVQVSVQQKLVDVMAQPFLAAEAQQPQHRPSLPFPPAIGPSAGVAPVPHGHPTRWVPAAQAIFTTEAKPPWTIHSANDIACLLFGVTTAEVRKMGILEVVQEERRAWLVRKLQKGIHDDAGDGSESEISQPRPAVQTSTLLGARAGGITAKLLSKPSSRSQAPKTGRRPATVHSGDPKPPRPGQGHRLSSKSRGVLLCGDVVPIQKRNGATGSASFWVIEKRVGLIWVLEEIHEDVAYIDLDEEGTVTKLSGALEPIWGDENLKTGVDIGTLIPRISRQGIDPRFGEIDYREIAKRKYYTCRNRNGINIPATVEQVSGSTQLRVSSFPHIAGIIVVCPQDLTIRSSNSVFCGALFGYEKPDGMSINQLVPNFDKVLRILTDKDGIHLVEGIVIPEHSFRKASAFLALEEGLPDAATGFLRPDCLPARHRDGSQLKIDIQMRVVKSEKQVATHHTEETSDEESRSDEAGDEFVVAQTEWVYALWVTYSRHIHAARPNLGGVSSPVLSRVATPLQQPSPGQTPAHTPLELQSDSDESFKGEATTSTLASQIKKAAIAAAAKLTGSQSPSEPQKEQQPAIEKPAEPAKKKTIDDFVILEDMGQGAYGQVKLARYRPTGKTCVLKYVTKKRILVDTWTRDRRLGTVPLEIHVLDYLRRDGLRHPNIVEMEDFFEDSVNYYIEMAPHGRPGLDLFDYIELRTNMDEQESRSIFVQVARAIHHLHTKALVVHRDIKDENLIDFGSAAYIKSGPFDVFVGTIDYAAPEVLAGKRYGGKEQDVWALGILLYTIIYKENPFYSIDEIMDHDLRVPYVISEESIDLIRKMLNRDVEKRLDIDQVLAHPWCQGFIG</sequence>
<evidence type="ECO:0000313" key="15">
    <source>
        <dbReference type="Proteomes" id="UP001273166"/>
    </source>
</evidence>
<feature type="compositionally biased region" description="Basic and acidic residues" evidence="12">
    <location>
        <begin position="799"/>
        <end position="819"/>
    </location>
</feature>
<keyword evidence="8" id="KW-0418">Kinase</keyword>
<feature type="compositionally biased region" description="Polar residues" evidence="12">
    <location>
        <begin position="325"/>
        <end position="337"/>
    </location>
</feature>
<dbReference type="EC" id="2.7.11.1" evidence="2"/>
<dbReference type="Gene3D" id="3.30.200.20">
    <property type="entry name" value="Phosphorylase Kinase, domain 1"/>
    <property type="match status" value="1"/>
</dbReference>
<comment type="catalytic activity">
    <reaction evidence="10">
        <text>L-threonyl-[protein] + ATP = O-phospho-L-threonyl-[protein] + ADP + H(+)</text>
        <dbReference type="Rhea" id="RHEA:46608"/>
        <dbReference type="Rhea" id="RHEA-COMP:11060"/>
        <dbReference type="Rhea" id="RHEA-COMP:11605"/>
        <dbReference type="ChEBI" id="CHEBI:15378"/>
        <dbReference type="ChEBI" id="CHEBI:30013"/>
        <dbReference type="ChEBI" id="CHEBI:30616"/>
        <dbReference type="ChEBI" id="CHEBI:61977"/>
        <dbReference type="ChEBI" id="CHEBI:456216"/>
        <dbReference type="EC" id="2.7.11.1"/>
    </reaction>
</comment>
<evidence type="ECO:0000256" key="10">
    <source>
        <dbReference type="ARBA" id="ARBA00047899"/>
    </source>
</evidence>
<evidence type="ECO:0000256" key="4">
    <source>
        <dbReference type="ARBA" id="ARBA00022527"/>
    </source>
</evidence>
<dbReference type="GO" id="GO:0004674">
    <property type="term" value="F:protein serine/threonine kinase activity"/>
    <property type="evidence" value="ECO:0007669"/>
    <property type="project" value="UniProtKB-KW"/>
</dbReference>
<evidence type="ECO:0000256" key="12">
    <source>
        <dbReference type="SAM" id="MobiDB-lite"/>
    </source>
</evidence>
<name>A0AAJ0LY67_9PEZI</name>
<keyword evidence="9" id="KW-0067">ATP-binding</keyword>
<evidence type="ECO:0000256" key="8">
    <source>
        <dbReference type="ARBA" id="ARBA00022777"/>
    </source>
</evidence>
<evidence type="ECO:0000256" key="1">
    <source>
        <dbReference type="ARBA" id="ARBA00004496"/>
    </source>
</evidence>
<dbReference type="Gene3D" id="1.10.510.10">
    <property type="entry name" value="Transferase(Phosphotransferase) domain 1"/>
    <property type="match status" value="1"/>
</dbReference>
<dbReference type="InterPro" id="IPR000719">
    <property type="entry name" value="Prot_kinase_dom"/>
</dbReference>
<accession>A0AAJ0LY67</accession>
<evidence type="ECO:0000256" key="9">
    <source>
        <dbReference type="ARBA" id="ARBA00022840"/>
    </source>
</evidence>
<comment type="catalytic activity">
    <reaction evidence="11">
        <text>L-seryl-[protein] + ATP = O-phospho-L-seryl-[protein] + ADP + H(+)</text>
        <dbReference type="Rhea" id="RHEA:17989"/>
        <dbReference type="Rhea" id="RHEA-COMP:9863"/>
        <dbReference type="Rhea" id="RHEA-COMP:11604"/>
        <dbReference type="ChEBI" id="CHEBI:15378"/>
        <dbReference type="ChEBI" id="CHEBI:29999"/>
        <dbReference type="ChEBI" id="CHEBI:30616"/>
        <dbReference type="ChEBI" id="CHEBI:83421"/>
        <dbReference type="ChEBI" id="CHEBI:456216"/>
        <dbReference type="EC" id="2.7.11.1"/>
    </reaction>
</comment>
<feature type="compositionally biased region" description="Low complexity" evidence="12">
    <location>
        <begin position="311"/>
        <end position="324"/>
    </location>
</feature>
<feature type="compositionally biased region" description="Low complexity" evidence="12">
    <location>
        <begin position="274"/>
        <end position="287"/>
    </location>
</feature>
<dbReference type="Pfam" id="PF00069">
    <property type="entry name" value="Pkinase"/>
    <property type="match status" value="1"/>
</dbReference>
<feature type="region of interest" description="Disordered" evidence="12">
    <location>
        <begin position="913"/>
        <end position="937"/>
    </location>
</feature>
<keyword evidence="4" id="KW-0723">Serine/threonine-protein kinase</keyword>
<protein>
    <recommendedName>
        <fullName evidence="2">non-specific serine/threonine protein kinase</fullName>
        <ecNumber evidence="2">2.7.11.1</ecNumber>
    </recommendedName>
</protein>
<dbReference type="Pfam" id="PF25421">
    <property type="entry name" value="DUF7891"/>
    <property type="match status" value="1"/>
</dbReference>
<dbReference type="FunFam" id="3.30.200.20:FF:000314">
    <property type="entry name" value="Serine/threonine protein kinase"/>
    <property type="match status" value="1"/>
</dbReference>
<dbReference type="RefSeq" id="XP_062717851.1">
    <property type="nucleotide sequence ID" value="XM_062866424.1"/>
</dbReference>
<reference evidence="14" key="2">
    <citation type="submission" date="2023-06" db="EMBL/GenBank/DDBJ databases">
        <authorList>
            <consortium name="Lawrence Berkeley National Laboratory"/>
            <person name="Mondo S.J."/>
            <person name="Hensen N."/>
            <person name="Bonometti L."/>
            <person name="Westerberg I."/>
            <person name="Brannstrom I.O."/>
            <person name="Guillou S."/>
            <person name="Cros-Aarteil S."/>
            <person name="Calhoun S."/>
            <person name="Haridas S."/>
            <person name="Kuo A."/>
            <person name="Pangilinan J."/>
            <person name="Riley R."/>
            <person name="Labutti K."/>
            <person name="Andreopoulos B."/>
            <person name="Lipzen A."/>
            <person name="Chen C."/>
            <person name="Yanf M."/>
            <person name="Daum C."/>
            <person name="Ng V."/>
            <person name="Clum A."/>
            <person name="Steindorff A."/>
            <person name="Ohm R."/>
            <person name="Martin F."/>
            <person name="Silar P."/>
            <person name="Natvig D."/>
            <person name="Lalanne C."/>
            <person name="Gautier V."/>
            <person name="Ament-Velasquez S.L."/>
            <person name="Kruys A."/>
            <person name="Hutchinson M.I."/>
            <person name="Powell A.J."/>
            <person name="Barry K."/>
            <person name="Miller A.N."/>
            <person name="Grigoriev I.V."/>
            <person name="Debuchy R."/>
            <person name="Gladieux P."/>
            <person name="Thoren M.H."/>
            <person name="Johannesson H."/>
        </authorList>
    </citation>
    <scope>NUCLEOTIDE SEQUENCE</scope>
    <source>
        <strain evidence="14">CBS 333.67</strain>
    </source>
</reference>
<keyword evidence="15" id="KW-1185">Reference proteome</keyword>
<feature type="region of interest" description="Disordered" evidence="12">
    <location>
        <begin position="1"/>
        <end position="20"/>
    </location>
</feature>
<evidence type="ECO:0000256" key="3">
    <source>
        <dbReference type="ARBA" id="ARBA00022490"/>
    </source>
</evidence>
<feature type="region of interest" description="Disordered" evidence="12">
    <location>
        <begin position="505"/>
        <end position="543"/>
    </location>
</feature>
<comment type="subcellular location">
    <subcellularLocation>
        <location evidence="1">Cytoplasm</location>
    </subcellularLocation>
</comment>
<dbReference type="EMBL" id="JAUDZG010000007">
    <property type="protein sequence ID" value="KAK3302071.1"/>
    <property type="molecule type" value="Genomic_DNA"/>
</dbReference>
<feature type="region of interest" description="Disordered" evidence="12">
    <location>
        <begin position="252"/>
        <end position="345"/>
    </location>
</feature>
<proteinExistence type="predicted"/>
<feature type="compositionally biased region" description="Polar residues" evidence="12">
    <location>
        <begin position="864"/>
        <end position="875"/>
    </location>
</feature>
<gene>
    <name evidence="14" type="ORF">B0T15DRAFT_487306</name>
</gene>
<keyword evidence="5" id="KW-0597">Phosphoprotein</keyword>
<dbReference type="GO" id="GO:0005634">
    <property type="term" value="C:nucleus"/>
    <property type="evidence" value="ECO:0007669"/>
    <property type="project" value="TreeGrafter"/>
</dbReference>
<dbReference type="Proteomes" id="UP001273166">
    <property type="component" value="Unassembled WGS sequence"/>
</dbReference>
<dbReference type="GO" id="GO:0005524">
    <property type="term" value="F:ATP binding"/>
    <property type="evidence" value="ECO:0007669"/>
    <property type="project" value="UniProtKB-KW"/>
</dbReference>
<dbReference type="FunFam" id="1.10.510.10:FF:000320">
    <property type="entry name" value="Serine/threonine protein kinase"/>
    <property type="match status" value="1"/>
</dbReference>
<dbReference type="InterPro" id="IPR011009">
    <property type="entry name" value="Kinase-like_dom_sf"/>
</dbReference>
<evidence type="ECO:0000313" key="14">
    <source>
        <dbReference type="EMBL" id="KAK3302071.1"/>
    </source>
</evidence>
<dbReference type="GO" id="GO:0005829">
    <property type="term" value="C:cytosol"/>
    <property type="evidence" value="ECO:0007669"/>
    <property type="project" value="TreeGrafter"/>
</dbReference>
<dbReference type="GeneID" id="87885253"/>